<dbReference type="CDD" id="cd00798">
    <property type="entry name" value="INT_XerDC_C"/>
    <property type="match status" value="1"/>
</dbReference>
<evidence type="ECO:0000313" key="13">
    <source>
        <dbReference type="Proteomes" id="UP000464374"/>
    </source>
</evidence>
<dbReference type="GO" id="GO:0051301">
    <property type="term" value="P:cell division"/>
    <property type="evidence" value="ECO:0007669"/>
    <property type="project" value="UniProtKB-KW"/>
</dbReference>
<evidence type="ECO:0000259" key="10">
    <source>
        <dbReference type="PROSITE" id="PS51898"/>
    </source>
</evidence>
<dbReference type="GO" id="GO:0005737">
    <property type="term" value="C:cytoplasm"/>
    <property type="evidence" value="ECO:0007669"/>
    <property type="project" value="UniProtKB-SubCell"/>
</dbReference>
<feature type="domain" description="Tyr recombinase" evidence="10">
    <location>
        <begin position="105"/>
        <end position="298"/>
    </location>
</feature>
<keyword evidence="8 9" id="KW-0131">Cell cycle</keyword>
<feature type="active site" evidence="9">
    <location>
        <position position="146"/>
    </location>
</feature>
<dbReference type="GO" id="GO:0007059">
    <property type="term" value="P:chromosome segregation"/>
    <property type="evidence" value="ECO:0007669"/>
    <property type="project" value="UniProtKB-UniRule"/>
</dbReference>
<dbReference type="Proteomes" id="UP000464374">
    <property type="component" value="Chromosome"/>
</dbReference>
<dbReference type="Gene3D" id="1.10.150.130">
    <property type="match status" value="1"/>
</dbReference>
<dbReference type="EMBL" id="CP048020">
    <property type="protein sequence ID" value="QHX42748.1"/>
    <property type="molecule type" value="Genomic_DNA"/>
</dbReference>
<keyword evidence="6 9" id="KW-0238">DNA-binding</keyword>
<evidence type="ECO:0000256" key="7">
    <source>
        <dbReference type="ARBA" id="ARBA00023172"/>
    </source>
</evidence>
<dbReference type="InterPro" id="IPR044068">
    <property type="entry name" value="CB"/>
</dbReference>
<sequence length="304" mass="34520">MDTVFEDYLAYSAGVRHFSEKTIEAYRNDLKLFSDWLADNELAFTEVTRTQVRIFVADLGNRHFAPASINRTLSCVRGLYRYALQKGLCTTNPAAVVRNLKQPDKLPRFLFPDEAERFCEFPKEAGILWYARDAAIFSSLYSTGCRAAELQGLKITDLKGDCSWAIVQGKGSKERKVFFADFAREAVQQYLTERAELIAYLKEQDGLKTAVAEDALFLNCRGGALTTQGIRYIINRYTALLPNYKKLTPHAFRHSFASMFITRGADIRVVQELLGHSNITTTQRYTHITAAQLQELYHKAHPHG</sequence>
<dbReference type="InterPro" id="IPR050090">
    <property type="entry name" value="Tyrosine_recombinase_XerCD"/>
</dbReference>
<dbReference type="GO" id="GO:0003677">
    <property type="term" value="F:DNA binding"/>
    <property type="evidence" value="ECO:0007669"/>
    <property type="project" value="UniProtKB-UniRule"/>
</dbReference>
<gene>
    <name evidence="9" type="primary">xerC</name>
    <name evidence="12" type="ORF">GWP43_03995</name>
</gene>
<organism evidence="12 13">
    <name type="scientific">Treponema vincentii</name>
    <dbReference type="NCBI Taxonomy" id="69710"/>
    <lineage>
        <taxon>Bacteria</taxon>
        <taxon>Pseudomonadati</taxon>
        <taxon>Spirochaetota</taxon>
        <taxon>Spirochaetia</taxon>
        <taxon>Spirochaetales</taxon>
        <taxon>Treponemataceae</taxon>
        <taxon>Treponema</taxon>
    </lineage>
</organism>
<dbReference type="GO" id="GO:0009037">
    <property type="term" value="F:tyrosine-based site-specific recombinase activity"/>
    <property type="evidence" value="ECO:0007669"/>
    <property type="project" value="UniProtKB-UniRule"/>
</dbReference>
<feature type="active site" evidence="9">
    <location>
        <position position="253"/>
    </location>
</feature>
<evidence type="ECO:0000256" key="3">
    <source>
        <dbReference type="ARBA" id="ARBA00022618"/>
    </source>
</evidence>
<evidence type="ECO:0000256" key="4">
    <source>
        <dbReference type="ARBA" id="ARBA00022829"/>
    </source>
</evidence>
<dbReference type="InterPro" id="IPR002104">
    <property type="entry name" value="Integrase_catalytic"/>
</dbReference>
<dbReference type="KEGG" id="trz:GWP43_03995"/>
<dbReference type="SUPFAM" id="SSF56349">
    <property type="entry name" value="DNA breaking-rejoining enzymes"/>
    <property type="match status" value="1"/>
</dbReference>
<reference evidence="12 13" key="1">
    <citation type="submission" date="2020-01" db="EMBL/GenBank/DDBJ databases">
        <title>Complete genome sequence of a human oral phylogroup 1 Treponema sp. strain ATCC 700766, originally isolated from periodontitis dental plaque.</title>
        <authorList>
            <person name="Chan Y."/>
            <person name="Huo Y.-B."/>
            <person name="Yu X.-L."/>
            <person name="Zeng H."/>
            <person name="Leung W.-K."/>
            <person name="Watt R.M."/>
        </authorList>
    </citation>
    <scope>NUCLEOTIDE SEQUENCE [LARGE SCALE GENOMIC DNA]</scope>
    <source>
        <strain evidence="12 13">OMZ 804</strain>
    </source>
</reference>
<keyword evidence="3 9" id="KW-0132">Cell division</keyword>
<dbReference type="PROSITE" id="PS51898">
    <property type="entry name" value="TYR_RECOMBINASE"/>
    <property type="match status" value="1"/>
</dbReference>
<dbReference type="Gene3D" id="1.10.443.10">
    <property type="entry name" value="Intergrase catalytic core"/>
    <property type="match status" value="1"/>
</dbReference>
<keyword evidence="2 9" id="KW-0963">Cytoplasm</keyword>
<comment type="subunit">
    <text evidence="9">Forms a cyclic heterotetrameric complex composed of two molecules of XerC and two molecules of XerD.</text>
</comment>
<evidence type="ECO:0000259" key="11">
    <source>
        <dbReference type="PROSITE" id="PS51900"/>
    </source>
</evidence>
<name>A0A6P1XZ13_9SPIR</name>
<dbReference type="PANTHER" id="PTHR30349">
    <property type="entry name" value="PHAGE INTEGRASE-RELATED"/>
    <property type="match status" value="1"/>
</dbReference>
<dbReference type="Pfam" id="PF02899">
    <property type="entry name" value="Phage_int_SAM_1"/>
    <property type="match status" value="1"/>
</dbReference>
<dbReference type="InterPro" id="IPR010998">
    <property type="entry name" value="Integrase_recombinase_N"/>
</dbReference>
<protein>
    <recommendedName>
        <fullName evidence="9">Tyrosine recombinase XerC</fullName>
    </recommendedName>
</protein>
<feature type="active site" evidence="9">
    <location>
        <position position="250"/>
    </location>
</feature>
<dbReference type="PANTHER" id="PTHR30349:SF77">
    <property type="entry name" value="TYROSINE RECOMBINASE XERC"/>
    <property type="match status" value="1"/>
</dbReference>
<comment type="subcellular location">
    <subcellularLocation>
        <location evidence="1 9">Cytoplasm</location>
    </subcellularLocation>
</comment>
<comment type="similarity">
    <text evidence="9">Belongs to the 'phage' integrase family. XerC subfamily.</text>
</comment>
<dbReference type="RefSeq" id="WP_162662881.1">
    <property type="nucleotide sequence ID" value="NZ_CP048020.1"/>
</dbReference>
<evidence type="ECO:0000256" key="2">
    <source>
        <dbReference type="ARBA" id="ARBA00022490"/>
    </source>
</evidence>
<dbReference type="InterPro" id="IPR013762">
    <property type="entry name" value="Integrase-like_cat_sf"/>
</dbReference>
<feature type="active site" evidence="9">
    <location>
        <position position="276"/>
    </location>
</feature>
<evidence type="ECO:0000256" key="8">
    <source>
        <dbReference type="ARBA" id="ARBA00023306"/>
    </source>
</evidence>
<evidence type="ECO:0000256" key="6">
    <source>
        <dbReference type="ARBA" id="ARBA00023125"/>
    </source>
</evidence>
<dbReference type="InterPro" id="IPR011010">
    <property type="entry name" value="DNA_brk_join_enz"/>
</dbReference>
<keyword evidence="4 9" id="KW-0159">Chromosome partition</keyword>
<comment type="function">
    <text evidence="9">Site-specific tyrosine recombinase, which acts by catalyzing the cutting and rejoining of the recombining DNA molecules. The XerC-XerD complex is essential to convert dimers of the bacterial chromosome into monomers to permit their segregation at cell division. It also contributes to the segregational stability of plasmids.</text>
</comment>
<feature type="active site" evidence="9">
    <location>
        <position position="170"/>
    </location>
</feature>
<feature type="domain" description="Core-binding (CB)" evidence="11">
    <location>
        <begin position="1"/>
        <end position="84"/>
    </location>
</feature>
<accession>A0A6P1XZ13</accession>
<keyword evidence="7 9" id="KW-0233">DNA recombination</keyword>
<dbReference type="InterPro" id="IPR004107">
    <property type="entry name" value="Integrase_SAM-like_N"/>
</dbReference>
<dbReference type="HAMAP" id="MF_01808">
    <property type="entry name" value="Recomb_XerC_XerD"/>
    <property type="match status" value="1"/>
</dbReference>
<evidence type="ECO:0000256" key="1">
    <source>
        <dbReference type="ARBA" id="ARBA00004496"/>
    </source>
</evidence>
<dbReference type="AlphaFoldDB" id="A0A6P1XZ13"/>
<evidence type="ECO:0000313" key="12">
    <source>
        <dbReference type="EMBL" id="QHX42748.1"/>
    </source>
</evidence>
<evidence type="ECO:0000256" key="9">
    <source>
        <dbReference type="HAMAP-Rule" id="MF_01808"/>
    </source>
</evidence>
<keyword evidence="5 9" id="KW-0229">DNA integration</keyword>
<dbReference type="InterPro" id="IPR023009">
    <property type="entry name" value="Tyrosine_recombinase_XerC/XerD"/>
</dbReference>
<dbReference type="GO" id="GO:0006313">
    <property type="term" value="P:DNA transposition"/>
    <property type="evidence" value="ECO:0007669"/>
    <property type="project" value="UniProtKB-UniRule"/>
</dbReference>
<dbReference type="Pfam" id="PF00589">
    <property type="entry name" value="Phage_integrase"/>
    <property type="match status" value="1"/>
</dbReference>
<evidence type="ECO:0000256" key="5">
    <source>
        <dbReference type="ARBA" id="ARBA00022908"/>
    </source>
</evidence>
<dbReference type="PROSITE" id="PS51900">
    <property type="entry name" value="CB"/>
    <property type="match status" value="1"/>
</dbReference>
<feature type="active site" description="O-(3'-phospho-DNA)-tyrosine intermediate" evidence="9">
    <location>
        <position position="285"/>
    </location>
</feature>
<proteinExistence type="inferred from homology"/>